<sequence length="89" mass="10023">MIGLMDEYRNRMDMNLSTVFDQIHSELISRQDQLLQRQQHSGGSNIVNSMPTTDIELMIQKALAKYDADKTGEADFALESSGKLLVGFD</sequence>
<name>A0A1Y3AP47_EURMA</name>
<dbReference type="OrthoDB" id="342281at2759"/>
<evidence type="ECO:0000313" key="2">
    <source>
        <dbReference type="Proteomes" id="UP000194236"/>
    </source>
</evidence>
<accession>A0A1Y3AP47</accession>
<dbReference type="EMBL" id="MUJZ01069606">
    <property type="protein sequence ID" value="OTF69604.1"/>
    <property type="molecule type" value="Genomic_DNA"/>
</dbReference>
<dbReference type="Proteomes" id="UP000194236">
    <property type="component" value="Unassembled WGS sequence"/>
</dbReference>
<keyword evidence="2" id="KW-1185">Reference proteome</keyword>
<evidence type="ECO:0000313" key="1">
    <source>
        <dbReference type="EMBL" id="OTF69604.1"/>
    </source>
</evidence>
<gene>
    <name evidence="1" type="ORF">BLA29_015011</name>
</gene>
<protein>
    <submittedName>
        <fullName evidence="1">Uncharacterized protein</fullName>
    </submittedName>
</protein>
<proteinExistence type="predicted"/>
<comment type="caution">
    <text evidence="1">The sequence shown here is derived from an EMBL/GenBank/DDBJ whole genome shotgun (WGS) entry which is preliminary data.</text>
</comment>
<organism evidence="1 2">
    <name type="scientific">Euroglyphus maynei</name>
    <name type="common">Mayne's house dust mite</name>
    <dbReference type="NCBI Taxonomy" id="6958"/>
    <lineage>
        <taxon>Eukaryota</taxon>
        <taxon>Metazoa</taxon>
        <taxon>Ecdysozoa</taxon>
        <taxon>Arthropoda</taxon>
        <taxon>Chelicerata</taxon>
        <taxon>Arachnida</taxon>
        <taxon>Acari</taxon>
        <taxon>Acariformes</taxon>
        <taxon>Sarcoptiformes</taxon>
        <taxon>Astigmata</taxon>
        <taxon>Psoroptidia</taxon>
        <taxon>Analgoidea</taxon>
        <taxon>Pyroglyphidae</taxon>
        <taxon>Pyroglyphinae</taxon>
        <taxon>Euroglyphus</taxon>
    </lineage>
</organism>
<dbReference type="AlphaFoldDB" id="A0A1Y3AP47"/>
<reference evidence="1 2" key="1">
    <citation type="submission" date="2017-03" db="EMBL/GenBank/DDBJ databases">
        <title>Genome Survey of Euroglyphus maynei.</title>
        <authorList>
            <person name="Arlian L.G."/>
            <person name="Morgan M.S."/>
            <person name="Rider S.D."/>
        </authorList>
    </citation>
    <scope>NUCLEOTIDE SEQUENCE [LARGE SCALE GENOMIC DNA]</scope>
    <source>
        <strain evidence="1">Arlian Lab</strain>
        <tissue evidence="1">Whole body</tissue>
    </source>
</reference>